<dbReference type="GO" id="GO:0052689">
    <property type="term" value="F:carboxylic ester hydrolase activity"/>
    <property type="evidence" value="ECO:0007669"/>
    <property type="project" value="UniProtKB-ARBA"/>
</dbReference>
<evidence type="ECO:0000256" key="1">
    <source>
        <dbReference type="ARBA" id="ARBA00022801"/>
    </source>
</evidence>
<keyword evidence="5" id="KW-1185">Reference proteome</keyword>
<gene>
    <name evidence="4" type="ORF">KDL01_17855</name>
</gene>
<accession>A0A941ERF9</accession>
<dbReference type="Proteomes" id="UP000675781">
    <property type="component" value="Unassembled WGS sequence"/>
</dbReference>
<protein>
    <submittedName>
        <fullName evidence="4">Alpha/beta hydrolase</fullName>
    </submittedName>
</protein>
<dbReference type="InterPro" id="IPR050261">
    <property type="entry name" value="FrsA_esterase"/>
</dbReference>
<name>A0A941ERF9_9ACTN</name>
<sequence>MDEITFTSGEDRCAAWHFPAVGDTYAGANGRPCVVMAPGFCGTRDSRLIAYAEGFAAAGLDVVFFDYLGFGTSGGSLRQVVSVRRQRQDYQAAVTAARRLPGVDPERIVLWGVSYAGGHVVVVAAQDKRIAATISLTPAMDGRAVLTQLARSCGPTYMARATLHGLRDVSRTLTGRAPYLVPMIGEPGSNAIFPRAGGLETYRPVAGPSWRNEVSARAALEAGFNRPIKLASRVECPLLVQVGTNDTIVPPHAGRRAAAQAGAGSEFREYPFDHLDVYSAPWLERALTDQLDFLHRTLS</sequence>
<proteinExistence type="inferred from homology"/>
<keyword evidence="1 4" id="KW-0378">Hydrolase</keyword>
<evidence type="ECO:0000256" key="2">
    <source>
        <dbReference type="ARBA" id="ARBA00038115"/>
    </source>
</evidence>
<dbReference type="InterPro" id="IPR000073">
    <property type="entry name" value="AB_hydrolase_1"/>
</dbReference>
<dbReference type="SUPFAM" id="SSF53474">
    <property type="entry name" value="alpha/beta-Hydrolases"/>
    <property type="match status" value="1"/>
</dbReference>
<dbReference type="AlphaFoldDB" id="A0A941ERF9"/>
<comment type="similarity">
    <text evidence="2">Belongs to the AB hydrolase superfamily. FUS2 hydrolase family.</text>
</comment>
<evidence type="ECO:0000313" key="5">
    <source>
        <dbReference type="Proteomes" id="UP000675781"/>
    </source>
</evidence>
<comment type="caution">
    <text evidence="4">The sequence shown here is derived from an EMBL/GenBank/DDBJ whole genome shotgun (WGS) entry which is preliminary data.</text>
</comment>
<dbReference type="RefSeq" id="WP_212529648.1">
    <property type="nucleotide sequence ID" value="NZ_JAGSOG010000084.1"/>
</dbReference>
<dbReference type="InterPro" id="IPR029058">
    <property type="entry name" value="AB_hydrolase_fold"/>
</dbReference>
<dbReference type="EMBL" id="JAGSOG010000084">
    <property type="protein sequence ID" value="MBR7835143.1"/>
    <property type="molecule type" value="Genomic_DNA"/>
</dbReference>
<dbReference type="PANTHER" id="PTHR22946:SF9">
    <property type="entry name" value="POLYKETIDE TRANSFERASE AF380"/>
    <property type="match status" value="1"/>
</dbReference>
<organism evidence="4 5">
    <name type="scientific">Actinospica durhamensis</name>
    <dbReference type="NCBI Taxonomy" id="1508375"/>
    <lineage>
        <taxon>Bacteria</taxon>
        <taxon>Bacillati</taxon>
        <taxon>Actinomycetota</taxon>
        <taxon>Actinomycetes</taxon>
        <taxon>Catenulisporales</taxon>
        <taxon>Actinospicaceae</taxon>
        <taxon>Actinospica</taxon>
    </lineage>
</organism>
<evidence type="ECO:0000259" key="3">
    <source>
        <dbReference type="Pfam" id="PF00561"/>
    </source>
</evidence>
<reference evidence="4" key="1">
    <citation type="submission" date="2021-04" db="EMBL/GenBank/DDBJ databases">
        <title>Genome based classification of Actinospica acidithermotolerans sp. nov., an actinobacterium isolated from an Indonesian hot spring.</title>
        <authorList>
            <person name="Kusuma A.B."/>
            <person name="Putra K.E."/>
            <person name="Nafisah S."/>
            <person name="Loh J."/>
            <person name="Nouioui I."/>
            <person name="Goodfellow M."/>
        </authorList>
    </citation>
    <scope>NUCLEOTIDE SEQUENCE</scope>
    <source>
        <strain evidence="4">CSCA 57</strain>
    </source>
</reference>
<dbReference type="Pfam" id="PF00561">
    <property type="entry name" value="Abhydrolase_1"/>
    <property type="match status" value="1"/>
</dbReference>
<dbReference type="Gene3D" id="3.40.50.1820">
    <property type="entry name" value="alpha/beta hydrolase"/>
    <property type="match status" value="1"/>
</dbReference>
<evidence type="ECO:0000313" key="4">
    <source>
        <dbReference type="EMBL" id="MBR7835143.1"/>
    </source>
</evidence>
<feature type="domain" description="AB hydrolase-1" evidence="3">
    <location>
        <begin position="32"/>
        <end position="276"/>
    </location>
</feature>
<dbReference type="PANTHER" id="PTHR22946">
    <property type="entry name" value="DIENELACTONE HYDROLASE DOMAIN-CONTAINING PROTEIN-RELATED"/>
    <property type="match status" value="1"/>
</dbReference>